<dbReference type="PRINTS" id="PR00455">
    <property type="entry name" value="HTHTETR"/>
</dbReference>
<protein>
    <submittedName>
        <fullName evidence="6">Transcriptional regulator</fullName>
    </submittedName>
</protein>
<dbReference type="PANTHER" id="PTHR47506">
    <property type="entry name" value="TRANSCRIPTIONAL REGULATORY PROTEIN"/>
    <property type="match status" value="1"/>
</dbReference>
<dbReference type="SUPFAM" id="SSF48498">
    <property type="entry name" value="Tetracyclin repressor-like, C-terminal domain"/>
    <property type="match status" value="1"/>
</dbReference>
<dbReference type="GO" id="GO:0003677">
    <property type="term" value="F:DNA binding"/>
    <property type="evidence" value="ECO:0007669"/>
    <property type="project" value="UniProtKB-UniRule"/>
</dbReference>
<evidence type="ECO:0000256" key="3">
    <source>
        <dbReference type="ARBA" id="ARBA00023163"/>
    </source>
</evidence>
<dbReference type="InterPro" id="IPR009057">
    <property type="entry name" value="Homeodomain-like_sf"/>
</dbReference>
<proteinExistence type="predicted"/>
<feature type="domain" description="HTH tetR-type" evidence="5">
    <location>
        <begin position="2"/>
        <end position="62"/>
    </location>
</feature>
<keyword evidence="2 4" id="KW-0238">DNA-binding</keyword>
<evidence type="ECO:0000313" key="6">
    <source>
        <dbReference type="EMBL" id="KYN79355.1"/>
    </source>
</evidence>
<dbReference type="InterPro" id="IPR001647">
    <property type="entry name" value="HTH_TetR"/>
</dbReference>
<dbReference type="AlphaFoldDB" id="A0A151KQY7"/>
<evidence type="ECO:0000259" key="5">
    <source>
        <dbReference type="PROSITE" id="PS50977"/>
    </source>
</evidence>
<organism evidence="6 7">
    <name type="scientific">Vibrio cidicii</name>
    <dbReference type="NCBI Taxonomy" id="1763883"/>
    <lineage>
        <taxon>Bacteria</taxon>
        <taxon>Pseudomonadati</taxon>
        <taxon>Pseudomonadota</taxon>
        <taxon>Gammaproteobacteria</taxon>
        <taxon>Vibrionales</taxon>
        <taxon>Vibrionaceae</taxon>
        <taxon>Vibrio</taxon>
    </lineage>
</organism>
<evidence type="ECO:0000313" key="7">
    <source>
        <dbReference type="Proteomes" id="UP000075346"/>
    </source>
</evidence>
<accession>A0A151KQY7</accession>
<dbReference type="InterPro" id="IPR036271">
    <property type="entry name" value="Tet_transcr_reg_TetR-rel_C_sf"/>
</dbReference>
<evidence type="ECO:0000256" key="1">
    <source>
        <dbReference type="ARBA" id="ARBA00023015"/>
    </source>
</evidence>
<dbReference type="SUPFAM" id="SSF46689">
    <property type="entry name" value="Homeodomain-like"/>
    <property type="match status" value="1"/>
</dbReference>
<comment type="caution">
    <text evidence="6">The sequence shown here is derived from an EMBL/GenBank/DDBJ whole genome shotgun (WGS) entry which is preliminary data.</text>
</comment>
<keyword evidence="1" id="KW-0805">Transcription regulation</keyword>
<dbReference type="Gene3D" id="1.10.357.10">
    <property type="entry name" value="Tetracycline Repressor, domain 2"/>
    <property type="match status" value="1"/>
</dbReference>
<evidence type="ECO:0000256" key="2">
    <source>
        <dbReference type="ARBA" id="ARBA00023125"/>
    </source>
</evidence>
<dbReference type="Pfam" id="PF00440">
    <property type="entry name" value="TetR_N"/>
    <property type="match status" value="1"/>
</dbReference>
<evidence type="ECO:0000256" key="4">
    <source>
        <dbReference type="PROSITE-ProRule" id="PRU00335"/>
    </source>
</evidence>
<dbReference type="PROSITE" id="PS50977">
    <property type="entry name" value="HTH_TETR_2"/>
    <property type="match status" value="1"/>
</dbReference>
<dbReference type="RefSeq" id="WP_061894553.1">
    <property type="nucleotide sequence ID" value="NZ_CP035922.1"/>
</dbReference>
<sequence>MSQKRQLLIDTALALFYANGINSIGINEVLTVSGVAKRTLYSHFPSKEALVLAALQQRHQIFASWLEQKIADASSDNDLIARLFHALESWFTHQEPQLGTFRGCFFINTSAEFSDLDSEIARFCLLHKQQVRAIISHHLQSENPLLLDAICLLKEGAIVTAHLSGNSEQVAEQCIQILGTFEV</sequence>
<reference evidence="7" key="1">
    <citation type="submission" date="2015-12" db="EMBL/GenBank/DDBJ databases">
        <authorList>
            <person name="Shamseldin A."/>
            <person name="Moawad H."/>
            <person name="Abd El-Rahim W.M."/>
            <person name="Sadowsky M.J."/>
        </authorList>
    </citation>
    <scope>NUCLEOTIDE SEQUENCE [LARGE SCALE GENOMIC DNA]</scope>
    <source>
        <strain evidence="7">2538-88</strain>
    </source>
</reference>
<feature type="DNA-binding region" description="H-T-H motif" evidence="4">
    <location>
        <begin position="25"/>
        <end position="44"/>
    </location>
</feature>
<keyword evidence="3" id="KW-0804">Transcription</keyword>
<dbReference type="GeneID" id="95680792"/>
<dbReference type="PANTHER" id="PTHR47506:SF1">
    <property type="entry name" value="HTH-TYPE TRANSCRIPTIONAL REGULATOR YJDC"/>
    <property type="match status" value="1"/>
</dbReference>
<dbReference type="Proteomes" id="UP000075346">
    <property type="component" value="Unassembled WGS sequence"/>
</dbReference>
<gene>
    <name evidence="6" type="ORF">ATY37_10050</name>
</gene>
<dbReference type="EMBL" id="LOBR01000137">
    <property type="protein sequence ID" value="KYN79355.1"/>
    <property type="molecule type" value="Genomic_DNA"/>
</dbReference>
<name>A0A151KQY7_9VIBR</name>